<sequence length="232" mass="25744">MSTTRLCDPSHSAPSLKSRKRSSSFTDSNPAPRKLGRTMTLRRTASYLSLADYQGDAVAHSTSSYFAPKSSQSVPYSRTLHYYKEQRERRKDLLSRGRPEFTLAPQTSKQHPKPHTSSATPRVNTASTSSFRTSSPLAPSRKLLPPRASFPRSKPEPDLYRVAIRTRMRGSPMGEKILLMGPRSAMSVLSATRELERLVSACSDADYDISMSDGTGGSSWIVLSGDDWEMHD</sequence>
<gene>
    <name evidence="1" type="ORF">BJ138DRAFT_730574</name>
</gene>
<evidence type="ECO:0000313" key="2">
    <source>
        <dbReference type="Proteomes" id="UP000790377"/>
    </source>
</evidence>
<dbReference type="EMBL" id="MU267643">
    <property type="protein sequence ID" value="KAH7912789.1"/>
    <property type="molecule type" value="Genomic_DNA"/>
</dbReference>
<dbReference type="Proteomes" id="UP000790377">
    <property type="component" value="Unassembled WGS sequence"/>
</dbReference>
<reference evidence="1" key="1">
    <citation type="journal article" date="2021" name="New Phytol.">
        <title>Evolutionary innovations through gain and loss of genes in the ectomycorrhizal Boletales.</title>
        <authorList>
            <person name="Wu G."/>
            <person name="Miyauchi S."/>
            <person name="Morin E."/>
            <person name="Kuo A."/>
            <person name="Drula E."/>
            <person name="Varga T."/>
            <person name="Kohler A."/>
            <person name="Feng B."/>
            <person name="Cao Y."/>
            <person name="Lipzen A."/>
            <person name="Daum C."/>
            <person name="Hundley H."/>
            <person name="Pangilinan J."/>
            <person name="Johnson J."/>
            <person name="Barry K."/>
            <person name="LaButti K."/>
            <person name="Ng V."/>
            <person name="Ahrendt S."/>
            <person name="Min B."/>
            <person name="Choi I.G."/>
            <person name="Park H."/>
            <person name="Plett J.M."/>
            <person name="Magnuson J."/>
            <person name="Spatafora J.W."/>
            <person name="Nagy L.G."/>
            <person name="Henrissat B."/>
            <person name="Grigoriev I.V."/>
            <person name="Yang Z.L."/>
            <person name="Xu J."/>
            <person name="Martin F.M."/>
        </authorList>
    </citation>
    <scope>NUCLEOTIDE SEQUENCE</scope>
    <source>
        <strain evidence="1">ATCC 28755</strain>
    </source>
</reference>
<accession>A0ACB8AHD0</accession>
<keyword evidence="2" id="KW-1185">Reference proteome</keyword>
<evidence type="ECO:0000313" key="1">
    <source>
        <dbReference type="EMBL" id="KAH7912789.1"/>
    </source>
</evidence>
<comment type="caution">
    <text evidence="1">The sequence shown here is derived from an EMBL/GenBank/DDBJ whole genome shotgun (WGS) entry which is preliminary data.</text>
</comment>
<proteinExistence type="predicted"/>
<organism evidence="1 2">
    <name type="scientific">Hygrophoropsis aurantiaca</name>
    <dbReference type="NCBI Taxonomy" id="72124"/>
    <lineage>
        <taxon>Eukaryota</taxon>
        <taxon>Fungi</taxon>
        <taxon>Dikarya</taxon>
        <taxon>Basidiomycota</taxon>
        <taxon>Agaricomycotina</taxon>
        <taxon>Agaricomycetes</taxon>
        <taxon>Agaricomycetidae</taxon>
        <taxon>Boletales</taxon>
        <taxon>Coniophorineae</taxon>
        <taxon>Hygrophoropsidaceae</taxon>
        <taxon>Hygrophoropsis</taxon>
    </lineage>
</organism>
<name>A0ACB8AHD0_9AGAM</name>
<protein>
    <submittedName>
        <fullName evidence="1">Uncharacterized protein</fullName>
    </submittedName>
</protein>